<proteinExistence type="predicted"/>
<accession>A0ACC2AD83</accession>
<organism evidence="1 2">
    <name type="scientific">Diphasiastrum complanatum</name>
    <name type="common">Issler's clubmoss</name>
    <name type="synonym">Lycopodium complanatum</name>
    <dbReference type="NCBI Taxonomy" id="34168"/>
    <lineage>
        <taxon>Eukaryota</taxon>
        <taxon>Viridiplantae</taxon>
        <taxon>Streptophyta</taxon>
        <taxon>Embryophyta</taxon>
        <taxon>Tracheophyta</taxon>
        <taxon>Lycopodiopsida</taxon>
        <taxon>Lycopodiales</taxon>
        <taxon>Lycopodiaceae</taxon>
        <taxon>Lycopodioideae</taxon>
        <taxon>Diphasiastrum</taxon>
    </lineage>
</organism>
<evidence type="ECO:0000313" key="1">
    <source>
        <dbReference type="EMBL" id="KAJ7515508.1"/>
    </source>
</evidence>
<protein>
    <submittedName>
        <fullName evidence="1">Uncharacterized protein</fullName>
    </submittedName>
</protein>
<gene>
    <name evidence="1" type="ORF">O6H91_22G016400</name>
</gene>
<comment type="caution">
    <text evidence="1">The sequence shown here is derived from an EMBL/GenBank/DDBJ whole genome shotgun (WGS) entry which is preliminary data.</text>
</comment>
<dbReference type="EMBL" id="CM055113">
    <property type="protein sequence ID" value="KAJ7515508.1"/>
    <property type="molecule type" value="Genomic_DNA"/>
</dbReference>
<evidence type="ECO:0000313" key="2">
    <source>
        <dbReference type="Proteomes" id="UP001162992"/>
    </source>
</evidence>
<sequence>MGSFIRAVALPQPTSSSLVNFGIDHRGDLSVMNLRIHLCSNKLLWPGTTRRWFNFRCSVHVGEQLNASSDLRLHRHSLQSISLYPPIDSSKVAAGAEDETRLLTCNEIHQPLLKANSSPNSTILTLIDTELGSADTDLESTLSQQLWVMFGCSVLGTMAIKSFREVDSVETFVAACVSIVLAYWLADLGTGIYHWAMDNYGDASSVMFGSQIDAFQGHHKRPWTITKRQFANNLYSLARPVGFVLLPAIFVPGNVSFDAFAAVFMACIVFSQQFHAWSHMKKSQLPALVRLLQDHGLLISPKMHGQHHHHPYNCNYCIVSGFWNPVLDSSNFFKNLEWMIYALWKVVPRSWDATMPQQHQTSHFEEEDAAAAAAAD</sequence>
<reference evidence="2" key="1">
    <citation type="journal article" date="2024" name="Proc. Natl. Acad. Sci. U.S.A.">
        <title>Extraordinary preservation of gene collinearity over three hundred million years revealed in homosporous lycophytes.</title>
        <authorList>
            <person name="Li C."/>
            <person name="Wickell D."/>
            <person name="Kuo L.Y."/>
            <person name="Chen X."/>
            <person name="Nie B."/>
            <person name="Liao X."/>
            <person name="Peng D."/>
            <person name="Ji J."/>
            <person name="Jenkins J."/>
            <person name="Williams M."/>
            <person name="Shu S."/>
            <person name="Plott C."/>
            <person name="Barry K."/>
            <person name="Rajasekar S."/>
            <person name="Grimwood J."/>
            <person name="Han X."/>
            <person name="Sun S."/>
            <person name="Hou Z."/>
            <person name="He W."/>
            <person name="Dai G."/>
            <person name="Sun C."/>
            <person name="Schmutz J."/>
            <person name="Leebens-Mack J.H."/>
            <person name="Li F.W."/>
            <person name="Wang L."/>
        </authorList>
    </citation>
    <scope>NUCLEOTIDE SEQUENCE [LARGE SCALE GENOMIC DNA]</scope>
    <source>
        <strain evidence="2">cv. PW_Plant_1</strain>
    </source>
</reference>
<name>A0ACC2AD83_DIPCM</name>
<dbReference type="Proteomes" id="UP001162992">
    <property type="component" value="Chromosome 22"/>
</dbReference>
<keyword evidence="2" id="KW-1185">Reference proteome</keyword>